<keyword evidence="1" id="KW-1133">Transmembrane helix</keyword>
<comment type="caution">
    <text evidence="2">The sequence shown here is derived from an EMBL/GenBank/DDBJ whole genome shotgun (WGS) entry which is preliminary data.</text>
</comment>
<keyword evidence="3" id="KW-1185">Reference proteome</keyword>
<evidence type="ECO:0000313" key="2">
    <source>
        <dbReference type="EMBL" id="KAJ1102318.1"/>
    </source>
</evidence>
<dbReference type="EMBL" id="JANPWB010000014">
    <property type="protein sequence ID" value="KAJ1102318.1"/>
    <property type="molecule type" value="Genomic_DNA"/>
</dbReference>
<sequence length="576" mass="62098">MCVAPTDCCRWLVTSRKGFVAFSVLVPTIQSSLLLYYLLRSLRHCAALVRVCPLELAPVVPPSAFTTSLCSAGARLSSQAGSCCTAFCFHYITVQRWCASVLSSRLLLYRLLLSLHHCAALVRVYPLEPAPVVPPSAFTTSLCSAGARLSSRAGSCCTAFCFHYITVQRWCASVLSSRLLLYRLLLSLHHCAALMGACPLVQAPVLPSSAFITSLCSTGARLSSRAGSCCTAFCFHYITVQRWCAPVLSNWLLLHRLLLSLHHCAALVHVCPFEPAPVVPPSGFITSLCSTGVRLSSQAGSCCTAFCFHYITVQHWCVSVLSSRLLLYHFLLSLHHCAALVRACPLEPAPVAPPSAFTTSLCSAGARLSSRAGPCCTVFCFHYITVQCWCASVFSSRLLLYRLLLSLHHCAALVRVCPLEPAPVVLPSAFTTSLCSAGARLSSRAGSCCAVFCFHYITVQRWCTPVLWSRHLLYRLLLSIHHFAALVHSCPLELAPVVPSSTFTTSLCSTGVNLSSGEGPCLHPCAALVHVCPLEPAPVVPSPAFTTSLCSASARVSSRAGSCCAIFCFHYIIVQR</sequence>
<protein>
    <submittedName>
        <fullName evidence="2">Uncharacterized protein</fullName>
    </submittedName>
</protein>
<name>A0AAV7MK25_PLEWA</name>
<keyword evidence="1" id="KW-0472">Membrane</keyword>
<keyword evidence="1" id="KW-0812">Transmembrane</keyword>
<organism evidence="2 3">
    <name type="scientific">Pleurodeles waltl</name>
    <name type="common">Iberian ribbed newt</name>
    <dbReference type="NCBI Taxonomy" id="8319"/>
    <lineage>
        <taxon>Eukaryota</taxon>
        <taxon>Metazoa</taxon>
        <taxon>Chordata</taxon>
        <taxon>Craniata</taxon>
        <taxon>Vertebrata</taxon>
        <taxon>Euteleostomi</taxon>
        <taxon>Amphibia</taxon>
        <taxon>Batrachia</taxon>
        <taxon>Caudata</taxon>
        <taxon>Salamandroidea</taxon>
        <taxon>Salamandridae</taxon>
        <taxon>Pleurodelinae</taxon>
        <taxon>Pleurodeles</taxon>
    </lineage>
</organism>
<gene>
    <name evidence="2" type="ORF">NDU88_007370</name>
</gene>
<evidence type="ECO:0000313" key="3">
    <source>
        <dbReference type="Proteomes" id="UP001066276"/>
    </source>
</evidence>
<reference evidence="2" key="1">
    <citation type="journal article" date="2022" name="bioRxiv">
        <title>Sequencing and chromosome-scale assembly of the giantPleurodeles waltlgenome.</title>
        <authorList>
            <person name="Brown T."/>
            <person name="Elewa A."/>
            <person name="Iarovenko S."/>
            <person name="Subramanian E."/>
            <person name="Araus A.J."/>
            <person name="Petzold A."/>
            <person name="Susuki M."/>
            <person name="Suzuki K.-i.T."/>
            <person name="Hayashi T."/>
            <person name="Toyoda A."/>
            <person name="Oliveira C."/>
            <person name="Osipova E."/>
            <person name="Leigh N.D."/>
            <person name="Simon A."/>
            <person name="Yun M.H."/>
        </authorList>
    </citation>
    <scope>NUCLEOTIDE SEQUENCE</scope>
    <source>
        <strain evidence="2">20211129_DDA</strain>
        <tissue evidence="2">Liver</tissue>
    </source>
</reference>
<accession>A0AAV7MK25</accession>
<dbReference type="Proteomes" id="UP001066276">
    <property type="component" value="Chromosome 10"/>
</dbReference>
<evidence type="ECO:0000256" key="1">
    <source>
        <dbReference type="SAM" id="Phobius"/>
    </source>
</evidence>
<feature type="transmembrane region" description="Helical" evidence="1">
    <location>
        <begin position="19"/>
        <end position="39"/>
    </location>
</feature>
<dbReference type="AlphaFoldDB" id="A0AAV7MK25"/>
<proteinExistence type="predicted"/>